<dbReference type="AlphaFoldDB" id="A0A3P5X259"/>
<dbReference type="Proteomes" id="UP000277498">
    <property type="component" value="Unassembled WGS sequence"/>
</dbReference>
<organism evidence="1 2">
    <name type="scientific">Pseudogemmobacter humi</name>
    <dbReference type="NCBI Taxonomy" id="2483812"/>
    <lineage>
        <taxon>Bacteria</taxon>
        <taxon>Pseudomonadati</taxon>
        <taxon>Pseudomonadota</taxon>
        <taxon>Alphaproteobacteria</taxon>
        <taxon>Rhodobacterales</taxon>
        <taxon>Paracoccaceae</taxon>
        <taxon>Pseudogemmobacter</taxon>
    </lineage>
</organism>
<evidence type="ECO:0000313" key="1">
    <source>
        <dbReference type="EMBL" id="VDC28001.1"/>
    </source>
</evidence>
<name>A0A3P5X259_9RHOB</name>
<dbReference type="RefSeq" id="WP_124086428.1">
    <property type="nucleotide sequence ID" value="NZ_UXAW01000064.1"/>
</dbReference>
<keyword evidence="2" id="KW-1185">Reference proteome</keyword>
<protein>
    <submittedName>
        <fullName evidence="1">Uncharacterized protein</fullName>
    </submittedName>
</protein>
<gene>
    <name evidence="1" type="ORF">XINFAN_01958</name>
</gene>
<sequence>MEITVTYERPEDGPGSGPIQVGWFLAKDKNAVLYDPPERVIFRQQNRGHAKSAARCPGVIQLESRYFMVKCPFDLHIGFARDDKGRPVLINRAGAASPVRANKLNEMLTLVNEAEWRTPDRPTIQLSLPYCFIADEMVYITQLSPFLHYRSDPLPGTIFGGRFPVSVWPRPLMWAFEWHEPAKDIVLRRGEPLFYAQFEGMDPSRAVQVIEAARTPELDLYLEQIGGAVNYVNQTFSLFKAAEALRPKKLLVPKARD</sequence>
<proteinExistence type="predicted"/>
<evidence type="ECO:0000313" key="2">
    <source>
        <dbReference type="Proteomes" id="UP000277498"/>
    </source>
</evidence>
<dbReference type="EMBL" id="UXAW01000064">
    <property type="protein sequence ID" value="VDC28001.1"/>
    <property type="molecule type" value="Genomic_DNA"/>
</dbReference>
<accession>A0A3P5X259</accession>
<reference evidence="1 2" key="1">
    <citation type="submission" date="2018-11" db="EMBL/GenBank/DDBJ databases">
        <authorList>
            <person name="Criscuolo A."/>
        </authorList>
    </citation>
    <scope>NUCLEOTIDE SEQUENCE [LARGE SCALE GENOMIC DNA]</scope>
    <source>
        <strain evidence="1">ACIP111625</strain>
    </source>
</reference>
<dbReference type="OrthoDB" id="7401736at2"/>